<proteinExistence type="predicted"/>
<dbReference type="AlphaFoldDB" id="A0AAD6YWG5"/>
<organism evidence="3 4">
    <name type="scientific">Mycena albidolilacea</name>
    <dbReference type="NCBI Taxonomy" id="1033008"/>
    <lineage>
        <taxon>Eukaryota</taxon>
        <taxon>Fungi</taxon>
        <taxon>Dikarya</taxon>
        <taxon>Basidiomycota</taxon>
        <taxon>Agaricomycotina</taxon>
        <taxon>Agaricomycetes</taxon>
        <taxon>Agaricomycetidae</taxon>
        <taxon>Agaricales</taxon>
        <taxon>Marasmiineae</taxon>
        <taxon>Mycenaceae</taxon>
        <taxon>Mycena</taxon>
    </lineage>
</organism>
<dbReference type="EMBL" id="JARIHO010000167">
    <property type="protein sequence ID" value="KAJ7300465.1"/>
    <property type="molecule type" value="Genomic_DNA"/>
</dbReference>
<accession>A0AAD6YWG5</accession>
<dbReference type="Proteomes" id="UP001218218">
    <property type="component" value="Unassembled WGS sequence"/>
</dbReference>
<evidence type="ECO:0000313" key="4">
    <source>
        <dbReference type="Proteomes" id="UP001218218"/>
    </source>
</evidence>
<keyword evidence="4" id="KW-1185">Reference proteome</keyword>
<protein>
    <submittedName>
        <fullName evidence="3">Uncharacterized protein</fullName>
    </submittedName>
</protein>
<dbReference type="EMBL" id="JARIHO010000162">
    <property type="protein sequence ID" value="KAJ7300553.1"/>
    <property type="molecule type" value="Genomic_DNA"/>
</dbReference>
<name>A0AAD6YWG5_9AGAR</name>
<sequence>MSAHNYWLFFRPFARRAQRTLGVSEEGPDIVHSTPDARKNIISIVNSMWDTGIAAGMETLPSIIAPNSTVYRTDCHLTTVRHAKNISILFIWMKATDIIASNRPKSARYAVGFFIASDSPFQVTDLAYMLLRFQDLHIRDCDYQRFNLISLSYHICVDGTRGLLLYDNNLSHAYRKALHMARQNPGKFKSSRFGHPISTWPPDSES</sequence>
<reference evidence="3" key="1">
    <citation type="submission" date="2023-03" db="EMBL/GenBank/DDBJ databases">
        <title>Massive genome expansion in bonnet fungi (Mycena s.s.) driven by repeated elements and novel gene families across ecological guilds.</title>
        <authorList>
            <consortium name="Lawrence Berkeley National Laboratory"/>
            <person name="Harder C.B."/>
            <person name="Miyauchi S."/>
            <person name="Viragh M."/>
            <person name="Kuo A."/>
            <person name="Thoen E."/>
            <person name="Andreopoulos B."/>
            <person name="Lu D."/>
            <person name="Skrede I."/>
            <person name="Drula E."/>
            <person name="Henrissat B."/>
            <person name="Morin E."/>
            <person name="Kohler A."/>
            <person name="Barry K."/>
            <person name="LaButti K."/>
            <person name="Morin E."/>
            <person name="Salamov A."/>
            <person name="Lipzen A."/>
            <person name="Mereny Z."/>
            <person name="Hegedus B."/>
            <person name="Baldrian P."/>
            <person name="Stursova M."/>
            <person name="Weitz H."/>
            <person name="Taylor A."/>
            <person name="Grigoriev I.V."/>
            <person name="Nagy L.G."/>
            <person name="Martin F."/>
            <person name="Kauserud H."/>
        </authorList>
    </citation>
    <scope>NUCLEOTIDE SEQUENCE</scope>
    <source>
        <strain evidence="3">CBHHK002</strain>
    </source>
</reference>
<feature type="non-terminal residue" evidence="3">
    <location>
        <position position="1"/>
    </location>
</feature>
<evidence type="ECO:0000313" key="2">
    <source>
        <dbReference type="EMBL" id="KAJ7300465.1"/>
    </source>
</evidence>
<evidence type="ECO:0000313" key="3">
    <source>
        <dbReference type="EMBL" id="KAJ7300553.1"/>
    </source>
</evidence>
<evidence type="ECO:0000256" key="1">
    <source>
        <dbReference type="SAM" id="MobiDB-lite"/>
    </source>
</evidence>
<comment type="caution">
    <text evidence="3">The sequence shown here is derived from an EMBL/GenBank/DDBJ whole genome shotgun (WGS) entry which is preliminary data.</text>
</comment>
<feature type="region of interest" description="Disordered" evidence="1">
    <location>
        <begin position="186"/>
        <end position="206"/>
    </location>
</feature>
<gene>
    <name evidence="3" type="ORF">DFH08DRAFT_999697</name>
    <name evidence="2" type="ORF">DFH08DRAFT_999784</name>
</gene>